<dbReference type="OrthoDB" id="9940861at2"/>
<gene>
    <name evidence="1" type="ORF">CVP04_09390</name>
</gene>
<dbReference type="RefSeq" id="WP_100297248.1">
    <property type="nucleotide sequence ID" value="NZ_PHGZ01000020.1"/>
</dbReference>
<reference evidence="1 2" key="1">
    <citation type="submission" date="2017-11" db="EMBL/GenBank/DDBJ databases">
        <title>Reclassification of Bisgaard taxon 5 as Caviibacterium pharyngocola gen. nov., sp. nov.</title>
        <authorList>
            <person name="Christensen H."/>
        </authorList>
    </citation>
    <scope>NUCLEOTIDE SEQUENCE [LARGE SCALE GENOMIC DNA]</scope>
    <source>
        <strain evidence="1 2">7_3</strain>
    </source>
</reference>
<protein>
    <submittedName>
        <fullName evidence="1">Uncharacterized protein</fullName>
    </submittedName>
</protein>
<accession>A0A2M8RUI6</accession>
<evidence type="ECO:0000313" key="1">
    <source>
        <dbReference type="EMBL" id="PJG82537.1"/>
    </source>
</evidence>
<organism evidence="1 2">
    <name type="scientific">Caviibacterium pharyngocola</name>
    <dbReference type="NCBI Taxonomy" id="28159"/>
    <lineage>
        <taxon>Bacteria</taxon>
        <taxon>Pseudomonadati</taxon>
        <taxon>Pseudomonadota</taxon>
        <taxon>Gammaproteobacteria</taxon>
        <taxon>Pasteurellales</taxon>
        <taxon>Pasteurellaceae</taxon>
        <taxon>Caviibacterium</taxon>
    </lineage>
</organism>
<proteinExistence type="predicted"/>
<evidence type="ECO:0000313" key="2">
    <source>
        <dbReference type="Proteomes" id="UP000230282"/>
    </source>
</evidence>
<sequence>MLNDHLKLSVYKFTRKDKETDERAIETAKKKLTSGILNQITSKESEIIVEKTEHNFRGIWKINAKRCVEYSQSDGRYSRP</sequence>
<dbReference type="AlphaFoldDB" id="A0A2M8RUI6"/>
<keyword evidence="2" id="KW-1185">Reference proteome</keyword>
<comment type="caution">
    <text evidence="1">The sequence shown here is derived from an EMBL/GenBank/DDBJ whole genome shotgun (WGS) entry which is preliminary data.</text>
</comment>
<dbReference type="Proteomes" id="UP000230282">
    <property type="component" value="Unassembled WGS sequence"/>
</dbReference>
<name>A0A2M8RUI6_9PAST</name>
<dbReference type="EMBL" id="PHGZ01000020">
    <property type="protein sequence ID" value="PJG82537.1"/>
    <property type="molecule type" value="Genomic_DNA"/>
</dbReference>